<feature type="compositionally biased region" description="Low complexity" evidence="1">
    <location>
        <begin position="354"/>
        <end position="374"/>
    </location>
</feature>
<name>A0A3R7PD34_PENVA</name>
<sequence>MPPACLFDELQLLTSCTDLPWSPLSSPPDLYIKDFLAKPTACSTDSLSEAIYRRYSYDVGTIAKLESPAISEESSEYKDSAGAPYGDEEHEYSDATVPQDSLSARCTSRENLLSPVAPEKGPHLTITLAYPHETCNADLCNADVNEQDDADCHEMCERHSARSDKSQEHTIPTPRVSSVSPTPPVVSVDLYLRPHSPDTQPVPPVHTSYSNYTPGPTPITPSHPCSRANMTPEEKLRAATYQRVRREIRLMRKHSVRFSRGIVSADDLSVSACRGSRGLRSRSSVEAEEHGILDLMEELTERMKGRSFPGKILTLARTLCAAFLAFLLRLTRGKRSKRTRSMRTESLRRRAQNLTCSSTPLPLSPSALQQSSEPAPLPQLEVPVTLQQAALKEEEEDLDASQAKDSALGSEDNHSDAPDSDHAFSPIEESEEHDSEAKTPPETRTLAGFESGLSEGARTPAAVEAQKPARQRTPNKGGSKKKVTIQ</sequence>
<reference evidence="3 4" key="1">
    <citation type="submission" date="2018-04" db="EMBL/GenBank/DDBJ databases">
        <authorList>
            <person name="Zhang X."/>
            <person name="Yuan J."/>
            <person name="Li F."/>
            <person name="Xiang J."/>
        </authorList>
    </citation>
    <scope>NUCLEOTIDE SEQUENCE [LARGE SCALE GENOMIC DNA]</scope>
    <source>
        <tissue evidence="3">Muscle</tissue>
    </source>
</reference>
<dbReference type="AlphaFoldDB" id="A0A3R7PD34"/>
<evidence type="ECO:0000256" key="1">
    <source>
        <dbReference type="SAM" id="MobiDB-lite"/>
    </source>
</evidence>
<feature type="compositionally biased region" description="Low complexity" evidence="1">
    <location>
        <begin position="172"/>
        <end position="184"/>
    </location>
</feature>
<comment type="caution">
    <text evidence="3">The sequence shown here is derived from an EMBL/GenBank/DDBJ whole genome shotgun (WGS) entry which is preliminary data.</text>
</comment>
<reference evidence="3 4" key="2">
    <citation type="submission" date="2019-01" db="EMBL/GenBank/DDBJ databases">
        <title>The decoding of complex shrimp genome reveals the adaptation for benthos swimmer, frequently molting mechanism and breeding impact on genome.</title>
        <authorList>
            <person name="Sun Y."/>
            <person name="Gao Y."/>
            <person name="Yu Y."/>
        </authorList>
    </citation>
    <scope>NUCLEOTIDE SEQUENCE [LARGE SCALE GENOMIC DNA]</scope>
    <source>
        <tissue evidence="3">Muscle</tissue>
    </source>
</reference>
<keyword evidence="4" id="KW-1185">Reference proteome</keyword>
<feature type="compositionally biased region" description="Basic and acidic residues" evidence="1">
    <location>
        <begin position="411"/>
        <end position="422"/>
    </location>
</feature>
<feature type="region of interest" description="Disordered" evidence="1">
    <location>
        <begin position="162"/>
        <end position="184"/>
    </location>
</feature>
<dbReference type="Proteomes" id="UP000283509">
    <property type="component" value="Unassembled WGS sequence"/>
</dbReference>
<feature type="region of interest" description="Disordered" evidence="1">
    <location>
        <begin position="335"/>
        <end position="375"/>
    </location>
</feature>
<feature type="region of interest" description="Disordered" evidence="1">
    <location>
        <begin position="391"/>
        <end position="486"/>
    </location>
</feature>
<organism evidence="3 4">
    <name type="scientific">Penaeus vannamei</name>
    <name type="common">Whiteleg shrimp</name>
    <name type="synonym">Litopenaeus vannamei</name>
    <dbReference type="NCBI Taxonomy" id="6689"/>
    <lineage>
        <taxon>Eukaryota</taxon>
        <taxon>Metazoa</taxon>
        <taxon>Ecdysozoa</taxon>
        <taxon>Arthropoda</taxon>
        <taxon>Crustacea</taxon>
        <taxon>Multicrustacea</taxon>
        <taxon>Malacostraca</taxon>
        <taxon>Eumalacostraca</taxon>
        <taxon>Eucarida</taxon>
        <taxon>Decapoda</taxon>
        <taxon>Dendrobranchiata</taxon>
        <taxon>Penaeoidea</taxon>
        <taxon>Penaeidae</taxon>
        <taxon>Penaeus</taxon>
    </lineage>
</organism>
<evidence type="ECO:0000313" key="4">
    <source>
        <dbReference type="Proteomes" id="UP000283509"/>
    </source>
</evidence>
<keyword evidence="2" id="KW-0812">Transmembrane</keyword>
<protein>
    <submittedName>
        <fullName evidence="3">Uncharacterized protein</fullName>
    </submittedName>
</protein>
<proteinExistence type="predicted"/>
<accession>A0A3R7PD34</accession>
<feature type="region of interest" description="Disordered" evidence="1">
    <location>
        <begin position="69"/>
        <end position="97"/>
    </location>
</feature>
<keyword evidence="2" id="KW-1133">Transmembrane helix</keyword>
<feature type="transmembrane region" description="Helical" evidence="2">
    <location>
        <begin position="312"/>
        <end position="330"/>
    </location>
</feature>
<keyword evidence="2" id="KW-0472">Membrane</keyword>
<dbReference type="EMBL" id="QCYY01002847">
    <property type="protein sequence ID" value="ROT67112.1"/>
    <property type="molecule type" value="Genomic_DNA"/>
</dbReference>
<evidence type="ECO:0000313" key="3">
    <source>
        <dbReference type="EMBL" id="ROT67112.1"/>
    </source>
</evidence>
<gene>
    <name evidence="3" type="ORF">C7M84_014823</name>
</gene>
<evidence type="ECO:0000256" key="2">
    <source>
        <dbReference type="SAM" id="Phobius"/>
    </source>
</evidence>